<evidence type="ECO:0000313" key="1">
    <source>
        <dbReference type="EMBL" id="SDD93618.1"/>
    </source>
</evidence>
<dbReference type="OrthoDB" id="3690981at2"/>
<proteinExistence type="predicted"/>
<dbReference type="STRING" id="1271860.SAMN05216174_12338"/>
<dbReference type="EMBL" id="FMZZ01000023">
    <property type="protein sequence ID" value="SDD93618.1"/>
    <property type="molecule type" value="Genomic_DNA"/>
</dbReference>
<dbReference type="RefSeq" id="WP_091457395.1">
    <property type="nucleotide sequence ID" value="NZ_FMZZ01000023.1"/>
</dbReference>
<evidence type="ECO:0000313" key="2">
    <source>
        <dbReference type="Proteomes" id="UP000199501"/>
    </source>
</evidence>
<accession>A0A1G6YTD4</accession>
<gene>
    <name evidence="1" type="ORF">SAMN05216174_12338</name>
</gene>
<protein>
    <submittedName>
        <fullName evidence="1">Uncharacterized protein</fullName>
    </submittedName>
</protein>
<dbReference type="Proteomes" id="UP000199501">
    <property type="component" value="Unassembled WGS sequence"/>
</dbReference>
<name>A0A1G6YTD4_9PSEU</name>
<dbReference type="AlphaFoldDB" id="A0A1G6YTD4"/>
<organism evidence="1 2">
    <name type="scientific">Actinokineospora iranica</name>
    <dbReference type="NCBI Taxonomy" id="1271860"/>
    <lineage>
        <taxon>Bacteria</taxon>
        <taxon>Bacillati</taxon>
        <taxon>Actinomycetota</taxon>
        <taxon>Actinomycetes</taxon>
        <taxon>Pseudonocardiales</taxon>
        <taxon>Pseudonocardiaceae</taxon>
        <taxon>Actinokineospora</taxon>
    </lineage>
</organism>
<sequence length="128" mass="13233">MPHTVITQADALSRLPALGELPGVQRGGWAFHLLSENDTVSGVAASRSGARHTDVVFVFDQRQVLGMRVVPDGDGGIVWGTHGNAVADVARRLVQIPAPGEPDAPNVVLPVTALGAPQTWETALGGAA</sequence>
<keyword evidence="2" id="KW-1185">Reference proteome</keyword>
<reference evidence="2" key="1">
    <citation type="submission" date="2016-10" db="EMBL/GenBank/DDBJ databases">
        <authorList>
            <person name="Varghese N."/>
            <person name="Submissions S."/>
        </authorList>
    </citation>
    <scope>NUCLEOTIDE SEQUENCE [LARGE SCALE GENOMIC DNA]</scope>
    <source>
        <strain evidence="2">IBRC-M 10403</strain>
    </source>
</reference>